<proteinExistence type="inferred from homology"/>
<sequence>MLLQQSPPVDSASRWFWRGVLNVFSIPALVLFSAQIGFAALAREAGFSASETMLIALTVYALPAQVVFVGFVASGISLPAVALAVALSSVRFLPMVLAWAPVVRPEKGGRWAMLLASLFVAVTAWVFAMSHLPQYERRARLPFFIGFGVTLAVVSTVVVGVSHVLLDRLPPLVAGGLVFLTPIYFICALWGAARADADRLALLFGLVAGPIAAALVPGLDLLVAGLVAGTLAYVVGRVTTRRRA</sequence>
<dbReference type="AlphaFoldDB" id="A0A8B2NIM9"/>
<feature type="transmembrane region" description="Helical" evidence="8">
    <location>
        <begin position="20"/>
        <end position="41"/>
    </location>
</feature>
<keyword evidence="7 8" id="KW-0472">Membrane</keyword>
<keyword evidence="6 8" id="KW-1133">Transmembrane helix</keyword>
<comment type="similarity">
    <text evidence="2">Belongs to the AzlC family.</text>
</comment>
<keyword evidence="10" id="KW-1185">Reference proteome</keyword>
<dbReference type="Proteomes" id="UP000249590">
    <property type="component" value="Unassembled WGS sequence"/>
</dbReference>
<keyword evidence="5 8" id="KW-0812">Transmembrane</keyword>
<organism evidence="9 10">
    <name type="scientific">Acuticoccus sediminis</name>
    <dbReference type="NCBI Taxonomy" id="2184697"/>
    <lineage>
        <taxon>Bacteria</taxon>
        <taxon>Pseudomonadati</taxon>
        <taxon>Pseudomonadota</taxon>
        <taxon>Alphaproteobacteria</taxon>
        <taxon>Hyphomicrobiales</taxon>
        <taxon>Amorphaceae</taxon>
        <taxon>Acuticoccus</taxon>
    </lineage>
</organism>
<comment type="subcellular location">
    <subcellularLocation>
        <location evidence="1">Cell membrane</location>
        <topology evidence="1">Multi-pass membrane protein</topology>
    </subcellularLocation>
</comment>
<dbReference type="EMBL" id="QHHQ01000007">
    <property type="protein sequence ID" value="RAH98146.1"/>
    <property type="molecule type" value="Genomic_DNA"/>
</dbReference>
<comment type="caution">
    <text evidence="9">The sequence shown here is derived from an EMBL/GenBank/DDBJ whole genome shotgun (WGS) entry which is preliminary data.</text>
</comment>
<dbReference type="GO" id="GO:0005886">
    <property type="term" value="C:plasma membrane"/>
    <property type="evidence" value="ECO:0007669"/>
    <property type="project" value="UniProtKB-SubCell"/>
</dbReference>
<feature type="transmembrane region" description="Helical" evidence="8">
    <location>
        <begin position="111"/>
        <end position="129"/>
    </location>
</feature>
<evidence type="ECO:0000256" key="1">
    <source>
        <dbReference type="ARBA" id="ARBA00004651"/>
    </source>
</evidence>
<evidence type="ECO:0000256" key="6">
    <source>
        <dbReference type="ARBA" id="ARBA00022989"/>
    </source>
</evidence>
<accession>A0A8B2NIM9</accession>
<evidence type="ECO:0000256" key="5">
    <source>
        <dbReference type="ARBA" id="ARBA00022692"/>
    </source>
</evidence>
<keyword evidence="3" id="KW-0813">Transport</keyword>
<name>A0A8B2NIM9_9HYPH</name>
<evidence type="ECO:0000313" key="10">
    <source>
        <dbReference type="Proteomes" id="UP000249590"/>
    </source>
</evidence>
<feature type="transmembrane region" description="Helical" evidence="8">
    <location>
        <begin position="141"/>
        <end position="166"/>
    </location>
</feature>
<reference evidence="9 10" key="1">
    <citation type="submission" date="2018-05" db="EMBL/GenBank/DDBJ databases">
        <title>Acuticoccus sediminis sp. nov., isolated from deep-sea sediment of Indian Ocean.</title>
        <authorList>
            <person name="Liu X."/>
            <person name="Lai Q."/>
            <person name="Du Y."/>
            <person name="Sun F."/>
            <person name="Zhang X."/>
            <person name="Wang S."/>
            <person name="Shao Z."/>
        </authorList>
    </citation>
    <scope>NUCLEOTIDE SEQUENCE [LARGE SCALE GENOMIC DNA]</scope>
    <source>
        <strain evidence="9 10">PTG4-2</strain>
    </source>
</reference>
<dbReference type="PANTHER" id="PTHR34979">
    <property type="entry name" value="INNER MEMBRANE PROTEIN YGAZ"/>
    <property type="match status" value="1"/>
</dbReference>
<gene>
    <name evidence="9" type="ORF">DLJ53_25855</name>
</gene>
<dbReference type="Pfam" id="PF03591">
    <property type="entry name" value="AzlC"/>
    <property type="match status" value="1"/>
</dbReference>
<evidence type="ECO:0000256" key="3">
    <source>
        <dbReference type="ARBA" id="ARBA00022448"/>
    </source>
</evidence>
<feature type="transmembrane region" description="Helical" evidence="8">
    <location>
        <begin position="80"/>
        <end position="99"/>
    </location>
</feature>
<evidence type="ECO:0000256" key="2">
    <source>
        <dbReference type="ARBA" id="ARBA00010735"/>
    </source>
</evidence>
<evidence type="ECO:0000256" key="7">
    <source>
        <dbReference type="ARBA" id="ARBA00023136"/>
    </source>
</evidence>
<evidence type="ECO:0000256" key="8">
    <source>
        <dbReference type="SAM" id="Phobius"/>
    </source>
</evidence>
<dbReference type="InterPro" id="IPR011606">
    <property type="entry name" value="Brnchd-chn_aa_trnsp_permease"/>
</dbReference>
<protein>
    <submittedName>
        <fullName evidence="9">AzlC family protein</fullName>
    </submittedName>
</protein>
<feature type="transmembrane region" description="Helical" evidence="8">
    <location>
        <begin position="222"/>
        <end position="240"/>
    </location>
</feature>
<evidence type="ECO:0000256" key="4">
    <source>
        <dbReference type="ARBA" id="ARBA00022475"/>
    </source>
</evidence>
<dbReference type="GO" id="GO:1903785">
    <property type="term" value="P:L-valine transmembrane transport"/>
    <property type="evidence" value="ECO:0007669"/>
    <property type="project" value="TreeGrafter"/>
</dbReference>
<keyword evidence="4" id="KW-1003">Cell membrane</keyword>
<feature type="transmembrane region" description="Helical" evidence="8">
    <location>
        <begin position="172"/>
        <end position="193"/>
    </location>
</feature>
<feature type="transmembrane region" description="Helical" evidence="8">
    <location>
        <begin position="53"/>
        <end position="73"/>
    </location>
</feature>
<evidence type="ECO:0000313" key="9">
    <source>
        <dbReference type="EMBL" id="RAH98146.1"/>
    </source>
</evidence>
<dbReference type="PANTHER" id="PTHR34979:SF1">
    <property type="entry name" value="INNER MEMBRANE PROTEIN YGAZ"/>
    <property type="match status" value="1"/>
</dbReference>